<feature type="transmembrane region" description="Helical" evidence="1">
    <location>
        <begin position="290"/>
        <end position="312"/>
    </location>
</feature>
<gene>
    <name evidence="2" type="ORF">SAMN02745117_00603</name>
</gene>
<dbReference type="AlphaFoldDB" id="A0A1M4V6G4"/>
<keyword evidence="1" id="KW-1133">Transmembrane helix</keyword>
<feature type="transmembrane region" description="Helical" evidence="1">
    <location>
        <begin position="209"/>
        <end position="231"/>
    </location>
</feature>
<protein>
    <recommendedName>
        <fullName evidence="4">DUF2868 domain-containing protein</fullName>
    </recommendedName>
</protein>
<keyword evidence="1" id="KW-0812">Transmembrane</keyword>
<organism evidence="2 3">
    <name type="scientific">Lampropedia hyalina DSM 16112</name>
    <dbReference type="NCBI Taxonomy" id="1122156"/>
    <lineage>
        <taxon>Bacteria</taxon>
        <taxon>Pseudomonadati</taxon>
        <taxon>Pseudomonadota</taxon>
        <taxon>Betaproteobacteria</taxon>
        <taxon>Burkholderiales</taxon>
        <taxon>Comamonadaceae</taxon>
        <taxon>Lampropedia</taxon>
    </lineage>
</organism>
<accession>A0A1M4V6G4</accession>
<dbReference type="EMBL" id="FQUZ01000005">
    <property type="protein sequence ID" value="SHE64502.1"/>
    <property type="molecule type" value="Genomic_DNA"/>
</dbReference>
<evidence type="ECO:0000256" key="1">
    <source>
        <dbReference type="SAM" id="Phobius"/>
    </source>
</evidence>
<dbReference type="Proteomes" id="UP000184327">
    <property type="component" value="Unassembled WGS sequence"/>
</dbReference>
<dbReference type="Pfam" id="PF11067">
    <property type="entry name" value="DUF2868"/>
    <property type="match status" value="1"/>
</dbReference>
<reference evidence="2 3" key="1">
    <citation type="submission" date="2016-11" db="EMBL/GenBank/DDBJ databases">
        <authorList>
            <person name="Jaros S."/>
            <person name="Januszkiewicz K."/>
            <person name="Wedrychowicz H."/>
        </authorList>
    </citation>
    <scope>NUCLEOTIDE SEQUENCE [LARGE SCALE GENOMIC DNA]</scope>
    <source>
        <strain evidence="2 3">DSM 16112</strain>
    </source>
</reference>
<dbReference type="STRING" id="1122156.SAMN02745117_00603"/>
<evidence type="ECO:0008006" key="4">
    <source>
        <dbReference type="Google" id="ProtNLM"/>
    </source>
</evidence>
<keyword evidence="3" id="KW-1185">Reference proteome</keyword>
<feature type="transmembrane region" description="Helical" evidence="1">
    <location>
        <begin position="118"/>
        <end position="137"/>
    </location>
</feature>
<dbReference type="OrthoDB" id="4998316at2"/>
<dbReference type="InterPro" id="IPR021296">
    <property type="entry name" value="DUF2868"/>
</dbReference>
<dbReference type="RefSeq" id="WP_073354544.1">
    <property type="nucleotide sequence ID" value="NZ_FQUZ01000005.1"/>
</dbReference>
<evidence type="ECO:0000313" key="3">
    <source>
        <dbReference type="Proteomes" id="UP000184327"/>
    </source>
</evidence>
<feature type="transmembrane region" description="Helical" evidence="1">
    <location>
        <begin position="88"/>
        <end position="106"/>
    </location>
</feature>
<evidence type="ECO:0000313" key="2">
    <source>
        <dbReference type="EMBL" id="SHE64502.1"/>
    </source>
</evidence>
<name>A0A1M4V6G4_9BURK</name>
<sequence>MKLKQEDIQRILLAKAIETQPPETALLDAQAGEAATRNALYQIRTGTHGKSDPAHRQALLERRAGLLLEQAWRKAPDLKRLLHRQSNTSLWLWVFPLAALLLGFAGDRIADPYRINLLSAPFLLIVLWNVLAYLWLLSGPLRRKSAQNTAHADATSLLPTGLSGWLLRPSWNSHADKAAEKAIAHRFWADWQPHVRPLQGLRLQASLHLGAAALSLGVLASLWFTGLFTAYRVGWESTFLHAAQVHALLNGLSLPAQWLLGLAPWTLEQVQQLQTWPQSDEHAGLRWVQIYSVLLATLVIVPRTVLAAVCLARLRWGRDHMELPLNTPYFQQLLRDLGSEATTVVVHPYHLPMDEARREAVSAHVRRVYGAAAQYELTAPITYGKEEAFSPTPAPDGQAPTLRTLLFNLAATPEPENHGKAMRRLNESSGTGAKAVWLLGHDYAQRIGSTADGQLRLAERLRLWQQFAHEYGLEAQRVDG</sequence>
<keyword evidence="1" id="KW-0472">Membrane</keyword>
<proteinExistence type="predicted"/>